<proteinExistence type="predicted"/>
<organism evidence="2 3">
    <name type="scientific">Pandoraea anapnoica</name>
    <dbReference type="NCBI Taxonomy" id="2508301"/>
    <lineage>
        <taxon>Bacteria</taxon>
        <taxon>Pseudomonadati</taxon>
        <taxon>Pseudomonadota</taxon>
        <taxon>Betaproteobacteria</taxon>
        <taxon>Burkholderiales</taxon>
        <taxon>Burkholderiaceae</taxon>
        <taxon>Pandoraea</taxon>
    </lineage>
</organism>
<feature type="compositionally biased region" description="Low complexity" evidence="1">
    <location>
        <begin position="86"/>
        <end position="101"/>
    </location>
</feature>
<feature type="compositionally biased region" description="Basic and acidic residues" evidence="1">
    <location>
        <begin position="102"/>
        <end position="112"/>
    </location>
</feature>
<feature type="compositionally biased region" description="Low complexity" evidence="1">
    <location>
        <begin position="129"/>
        <end position="138"/>
    </location>
</feature>
<evidence type="ECO:0000313" key="3">
    <source>
        <dbReference type="Proteomes" id="UP000383122"/>
    </source>
</evidence>
<dbReference type="OrthoDB" id="8944141at2"/>
<evidence type="ECO:0000256" key="1">
    <source>
        <dbReference type="SAM" id="MobiDB-lite"/>
    </source>
</evidence>
<gene>
    <name evidence="2" type="ORF">PAN31117_05189</name>
</gene>
<name>A0A5E5ARD9_9BURK</name>
<feature type="region of interest" description="Disordered" evidence="1">
    <location>
        <begin position="86"/>
        <end position="138"/>
    </location>
</feature>
<accession>A0A5E5ARD9</accession>
<dbReference type="EMBL" id="CABPSP010000021">
    <property type="protein sequence ID" value="VVE75536.1"/>
    <property type="molecule type" value="Genomic_DNA"/>
</dbReference>
<reference evidence="2 3" key="1">
    <citation type="submission" date="2019-08" db="EMBL/GenBank/DDBJ databases">
        <authorList>
            <person name="Peeters C."/>
        </authorList>
    </citation>
    <scope>NUCLEOTIDE SEQUENCE [LARGE SCALE GENOMIC DNA]</scope>
    <source>
        <strain evidence="2 3">LMG 31117</strain>
    </source>
</reference>
<sequence length="178" mass="18213">MSAEQKTSHRGFTIITVLERLSKGRARLSAKVLASDEDHKRRLGGKKLLQAKRWFDHFADDLAAPVIAGLKHTIDLELAAAAKAAPKAAAKPAKPAKPVKAAKAEKVAEKSGPKSAKPAKTAKADTSKAKAPAKSAVAAKPVNGAATVANGVAKPVVGGVAAAARKRVAKAASKAPAR</sequence>
<dbReference type="AlphaFoldDB" id="A0A5E5ARD9"/>
<protein>
    <submittedName>
        <fullName evidence="2">Uncharacterized protein</fullName>
    </submittedName>
</protein>
<evidence type="ECO:0000313" key="2">
    <source>
        <dbReference type="EMBL" id="VVE75536.1"/>
    </source>
</evidence>
<keyword evidence="3" id="KW-1185">Reference proteome</keyword>
<dbReference type="Proteomes" id="UP000383122">
    <property type="component" value="Unassembled WGS sequence"/>
</dbReference>
<dbReference type="RefSeq" id="WP_150740686.1">
    <property type="nucleotide sequence ID" value="NZ_CABPSP010000021.1"/>
</dbReference>